<reference evidence="2" key="1">
    <citation type="journal article" date="2022" name="Mol. Ecol. Resour.">
        <title>The genomes of chicory, endive, great burdock and yacon provide insights into Asteraceae palaeo-polyploidization history and plant inulin production.</title>
        <authorList>
            <person name="Fan W."/>
            <person name="Wang S."/>
            <person name="Wang H."/>
            <person name="Wang A."/>
            <person name="Jiang F."/>
            <person name="Liu H."/>
            <person name="Zhao H."/>
            <person name="Xu D."/>
            <person name="Zhang Y."/>
        </authorList>
    </citation>
    <scope>NUCLEOTIDE SEQUENCE [LARGE SCALE GENOMIC DNA]</scope>
    <source>
        <strain evidence="2">cv. Yunnan</strain>
    </source>
</reference>
<dbReference type="Proteomes" id="UP001056120">
    <property type="component" value="Linkage Group LG25"/>
</dbReference>
<name>A0ACB9A049_9ASTR</name>
<dbReference type="EMBL" id="CM042042">
    <property type="protein sequence ID" value="KAI3703208.1"/>
    <property type="molecule type" value="Genomic_DNA"/>
</dbReference>
<proteinExistence type="predicted"/>
<gene>
    <name evidence="1" type="ORF">L1987_73117</name>
</gene>
<sequence>MTKDNIEQPPKTQSLHPAYSVTNIQSKIRTLDGTNVTYSQWIRLFRLHAVAYKVMDHIDGTAPPASSSAEHDAWKEIDALVLQWIFSTISDDLLKRVMDSKTATAHAAWSKLEKIYLSNKKARAASLETKFCNLTLSACSSVEDYCQRLTELANQLADVDVPVTDSRLVLQLVRGLPTEYNTTAALINQTGVDWDQAVSMLNDEVLRLEAQKGSHSTVLAATSAQTTPQNNQPVQSSATNSSFTRGRGRGGSWNRRGGRGRGSNRQPYSSWPGPQQQQPGFPNWAWWTPPPCPYPTQQQWRPNSSSIQQPAAQSQAHFSGFPQQQFSGYSPSPQGVYNALSPSDLSAAFSNMQMNQPSSSWASDLMDTGAASHVTHDQGKLLIPHSTPVCSKLLVGNGNFLPIHGSGTGFHPLPNRTYVLPNVLYSPQVIKNLISVRRFTRDNHVSVEFDPFGFSLKDLKTRKLLSRHNSTGDLYPFTQPQLPPQATFLASTSLPWHDRLGHPGAQVLELLSRTFNFQCNKSKNSHVCNSCQISNSKRLPFHASNTFTFAPFDIIHCDLWTSPITSKTGYKYYMVLIDNFSHFVWVYPLKYKSDTFPTFAKFHRLIETQFHHKIKTFQCDLGGEFDNLAFKAFADQHGLLFRFACPQTSSQNGRAERMIRRLNDIIRALLIHANLPPSFWVEALHTAVYLHNILPTKRLNFYTPTFALYLRHPEYAHLRVFGCACYPNTSATQPHKLHARSIRCIFLGYPPDFRGYRCFDPTTGKVHISRHVTFAEHVFPYTIPQSPTTYNFLDDTIPPGFTFHQPVPKPSITAPYPITYSRRPRPPVAQTQPPTHVPPIPGPIPAAQPTTTGLGPTHAAHSPSTGPPVPQPSPTAPPAISHPMTTRSKSRSTTHSAFSATTITPIPTTYAKALSDPNWLKAMQAEFTALQDNETWELVPRPTDRPVIRCMWLFRHKFKADGSLERYKARLVVNGNSQTVGIDCEDTFSPVVKPTTIRTVLSLAVSCSWPIHQLDVKNAFLHGELNETVFMHQPPGFYDRRAPNFVCRLKKSLYGLKQAPRAWYTRFASYITSHGFRSSACDNSLFIYNRDSSNTAYLLLYVDDIILTASTNTLLHDIIATLSREFAMTDLGRLHHFLGIKVSQQSHGIFLSQAQYAKDIIARASMSSCKPCTTPVDLSAKLSSTDGPLFSDPTLYRSLAGALQYLTFTRPDISYAVQQVCLFMHEPRDSHFAFMKRIIRYIQGTIDYGIRIIKSASHSLVAYSDADWGGCPDSRRSTSGYCVFLGDNLISWSSKRQPTVSRSSAEAEYRGVANAVAEATWIRNLLLELHTPLTHASVVYCDNVSAVYLSNNPVQHQRTKHIEIDIHFVRDKVRVGHIRVLHVPSSLQYADIFTKGLPRQLFQSFRSSLSVCPPPAQSEGVS</sequence>
<accession>A0ACB9A049</accession>
<evidence type="ECO:0000313" key="2">
    <source>
        <dbReference type="Proteomes" id="UP001056120"/>
    </source>
</evidence>
<evidence type="ECO:0000313" key="1">
    <source>
        <dbReference type="EMBL" id="KAI3703208.1"/>
    </source>
</evidence>
<comment type="caution">
    <text evidence="1">The sequence shown here is derived from an EMBL/GenBank/DDBJ whole genome shotgun (WGS) entry which is preliminary data.</text>
</comment>
<keyword evidence="2" id="KW-1185">Reference proteome</keyword>
<protein>
    <submittedName>
        <fullName evidence="1">Uncharacterized protein</fullName>
    </submittedName>
</protein>
<organism evidence="1 2">
    <name type="scientific">Smallanthus sonchifolius</name>
    <dbReference type="NCBI Taxonomy" id="185202"/>
    <lineage>
        <taxon>Eukaryota</taxon>
        <taxon>Viridiplantae</taxon>
        <taxon>Streptophyta</taxon>
        <taxon>Embryophyta</taxon>
        <taxon>Tracheophyta</taxon>
        <taxon>Spermatophyta</taxon>
        <taxon>Magnoliopsida</taxon>
        <taxon>eudicotyledons</taxon>
        <taxon>Gunneridae</taxon>
        <taxon>Pentapetalae</taxon>
        <taxon>asterids</taxon>
        <taxon>campanulids</taxon>
        <taxon>Asterales</taxon>
        <taxon>Asteraceae</taxon>
        <taxon>Asteroideae</taxon>
        <taxon>Heliantheae alliance</taxon>
        <taxon>Millerieae</taxon>
        <taxon>Smallanthus</taxon>
    </lineage>
</organism>
<reference evidence="1 2" key="2">
    <citation type="journal article" date="2022" name="Mol. Ecol. Resour.">
        <title>The genomes of chicory, endive, great burdock and yacon provide insights into Asteraceae paleo-polyploidization history and plant inulin production.</title>
        <authorList>
            <person name="Fan W."/>
            <person name="Wang S."/>
            <person name="Wang H."/>
            <person name="Wang A."/>
            <person name="Jiang F."/>
            <person name="Liu H."/>
            <person name="Zhao H."/>
            <person name="Xu D."/>
            <person name="Zhang Y."/>
        </authorList>
    </citation>
    <scope>NUCLEOTIDE SEQUENCE [LARGE SCALE GENOMIC DNA]</scope>
    <source>
        <strain evidence="2">cv. Yunnan</strain>
        <tissue evidence="1">Leaves</tissue>
    </source>
</reference>